<dbReference type="KEGG" id="woc:BA177_01455"/>
<keyword evidence="1" id="KW-0812">Transmembrane</keyword>
<organism evidence="2 3">
    <name type="scientific">Woeseia oceani</name>
    <dbReference type="NCBI Taxonomy" id="1548547"/>
    <lineage>
        <taxon>Bacteria</taxon>
        <taxon>Pseudomonadati</taxon>
        <taxon>Pseudomonadota</taxon>
        <taxon>Gammaproteobacteria</taxon>
        <taxon>Woeseiales</taxon>
        <taxon>Woeseiaceae</taxon>
        <taxon>Woeseia</taxon>
    </lineage>
</organism>
<reference evidence="2 3" key="1">
    <citation type="submission" date="2016-06" db="EMBL/GenBank/DDBJ databases">
        <title>Complete genome sequence of a deep-branching marine Gamma Proteobacterium Woeseia oceani type strain XK5.</title>
        <authorList>
            <person name="Mu D."/>
            <person name="Du Z."/>
        </authorList>
    </citation>
    <scope>NUCLEOTIDE SEQUENCE [LARGE SCALE GENOMIC DNA]</scope>
    <source>
        <strain evidence="2 3">XK5</strain>
    </source>
</reference>
<accession>A0A193LCE1</accession>
<proteinExistence type="predicted"/>
<evidence type="ECO:0000313" key="3">
    <source>
        <dbReference type="Proteomes" id="UP000092695"/>
    </source>
</evidence>
<evidence type="ECO:0000313" key="2">
    <source>
        <dbReference type="EMBL" id="ANO50064.1"/>
    </source>
</evidence>
<evidence type="ECO:0000256" key="1">
    <source>
        <dbReference type="SAM" id="Phobius"/>
    </source>
</evidence>
<dbReference type="STRING" id="1548547.BA177_01455"/>
<protein>
    <submittedName>
        <fullName evidence="2">Uncharacterized protein</fullName>
    </submittedName>
</protein>
<keyword evidence="3" id="KW-1185">Reference proteome</keyword>
<dbReference type="OrthoDB" id="4940576at2"/>
<dbReference type="AlphaFoldDB" id="A0A193LCE1"/>
<keyword evidence="1" id="KW-1133">Transmembrane helix</keyword>
<gene>
    <name evidence="2" type="ORF">BA177_01455</name>
</gene>
<dbReference type="RefSeq" id="WP_068612104.1">
    <property type="nucleotide sequence ID" value="NZ_CP016268.1"/>
</dbReference>
<keyword evidence="1" id="KW-0472">Membrane</keyword>
<feature type="transmembrane region" description="Helical" evidence="1">
    <location>
        <begin position="12"/>
        <end position="30"/>
    </location>
</feature>
<name>A0A193LCE1_9GAMM</name>
<dbReference type="EMBL" id="CP016268">
    <property type="protein sequence ID" value="ANO50064.1"/>
    <property type="molecule type" value="Genomic_DNA"/>
</dbReference>
<dbReference type="Proteomes" id="UP000092695">
    <property type="component" value="Chromosome"/>
</dbReference>
<sequence>MNPEFQADVWAPIVVSVLALVFAVLGFWWMNWRPGKLNVGNIRLFAAGKATEGSESHNVVIVTLPLILWNSGARPLVVDDLRLVPDQIHKLPNLLFEAVDEPLTTSILEREGKIDRNYFFLPLALRSNEIRQANCVFEARNCLYTFEDRQYRLKLEARLTGKSNWNKIKSIELDFSNLNDIEMLNLNEMYTVFPYRVEKSG</sequence>